<dbReference type="PROSITE" id="PS51257">
    <property type="entry name" value="PROKAR_LIPOPROTEIN"/>
    <property type="match status" value="1"/>
</dbReference>
<feature type="compositionally biased region" description="Low complexity" evidence="1">
    <location>
        <begin position="321"/>
        <end position="334"/>
    </location>
</feature>
<name>A0ABZ2MY16_9BACI</name>
<dbReference type="InterPro" id="IPR025584">
    <property type="entry name" value="Cthe_2159"/>
</dbReference>
<dbReference type="RefSeq" id="WP_338788617.1">
    <property type="nucleotide sequence ID" value="NZ_CP147403.1"/>
</dbReference>
<proteinExistence type="predicted"/>
<feature type="compositionally biased region" description="Polar residues" evidence="1">
    <location>
        <begin position="683"/>
        <end position="696"/>
    </location>
</feature>
<keyword evidence="3" id="KW-1185">Reference proteome</keyword>
<feature type="compositionally biased region" description="Acidic residues" evidence="1">
    <location>
        <begin position="465"/>
        <end position="482"/>
    </location>
</feature>
<feature type="compositionally biased region" description="Acidic residues" evidence="1">
    <location>
        <begin position="341"/>
        <end position="350"/>
    </location>
</feature>
<evidence type="ECO:0000256" key="1">
    <source>
        <dbReference type="SAM" id="MobiDB-lite"/>
    </source>
</evidence>
<reference evidence="2 3" key="1">
    <citation type="submission" date="2024-02" db="EMBL/GenBank/DDBJ databases">
        <title>Seven novel Bacillus-like species.</title>
        <authorList>
            <person name="Liu G."/>
        </authorList>
    </citation>
    <scope>NUCLEOTIDE SEQUENCE [LARGE SCALE GENOMIC DNA]</scope>
    <source>
        <strain evidence="2 3">FJAT-53654</strain>
    </source>
</reference>
<feature type="compositionally biased region" description="Gly residues" evidence="1">
    <location>
        <begin position="665"/>
        <end position="674"/>
    </location>
</feature>
<feature type="region of interest" description="Disordered" evidence="1">
    <location>
        <begin position="655"/>
        <end position="696"/>
    </location>
</feature>
<feature type="region of interest" description="Disordered" evidence="1">
    <location>
        <begin position="461"/>
        <end position="484"/>
    </location>
</feature>
<accession>A0ABZ2MY16</accession>
<protein>
    <submittedName>
        <fullName evidence="2">Carbohydrate-binding domain-containing protein</fullName>
    </submittedName>
</protein>
<dbReference type="EMBL" id="CP147403">
    <property type="protein sequence ID" value="WXB90205.1"/>
    <property type="molecule type" value="Genomic_DNA"/>
</dbReference>
<dbReference type="Proteomes" id="UP001368328">
    <property type="component" value="Chromosome"/>
</dbReference>
<feature type="compositionally biased region" description="Polar residues" evidence="1">
    <location>
        <begin position="307"/>
        <end position="319"/>
    </location>
</feature>
<sequence length="696" mass="72899">MIKKVNRFIPLLFGIALIISGCSSDTKTSSTQASELVNNLVTYASDDLYTDWQEDNVTFIKLSETTATVAENDGVIVEDNQILIRTTGTYVVEGTLKDGQIVVDAEDAGTVRIILNGATINSSTSAPIYVKQADKTVISLEKNTKNILSDATEYVYEDEEADEPEAAIFSKDDLTINGSGSLNVSGNFKDGITSRDNLKITGGNLEVTSVDDGIVGRDLLAMKNATISVVATGDGVKASNDEDEKKGNIILESGSLTVQAKGDGVQAEKAVTVIDGEYSIVAGGGSPETIESASEIGGAFGNREFNNDGTNEVRTNSAEMPSGGTPPEEMTGEPPQRPTDEATEEADPEDTISTKGIKAGTEIIIAGGTFTIDSLEDALHSDQDVSISDGKVLISTGDDGIHGDTNVAINGGEINIDKSKEGIEGMNITIADGTIHVNAADDGVNNNGGSSEFGMPGMAMNESGASEETETAEEETATEETSEEGKLLIEGGYLYVNANGDGLDSNTAIKMTGGTVLVYGPSSSGNGSLDYDQSFIIEGGTLVAAGSSGMAQGISEDSNQNAIMMTFTEFQEAGTTMYVEDSNGEQVFAIAPEKQYQTILISTPELQNEQTYTLSSGGVLTGENRDGVYNTAEYKAGSQSVEYTLSGVMTYLDESGVTESPANGRFGGNGGGRSGMEERNPFNADQNTQTEAGQDQ</sequence>
<feature type="region of interest" description="Disordered" evidence="1">
    <location>
        <begin position="299"/>
        <end position="353"/>
    </location>
</feature>
<evidence type="ECO:0000313" key="2">
    <source>
        <dbReference type="EMBL" id="WXB90205.1"/>
    </source>
</evidence>
<gene>
    <name evidence="2" type="ORF">WCV66_08425</name>
</gene>
<dbReference type="Pfam" id="PF14262">
    <property type="entry name" value="Cthe_2159"/>
    <property type="match status" value="1"/>
</dbReference>
<evidence type="ECO:0000313" key="3">
    <source>
        <dbReference type="Proteomes" id="UP001368328"/>
    </source>
</evidence>
<organism evidence="2 3">
    <name type="scientific">Metabacillus rhizosphaerae</name>
    <dbReference type="NCBI Taxonomy" id="3117747"/>
    <lineage>
        <taxon>Bacteria</taxon>
        <taxon>Bacillati</taxon>
        <taxon>Bacillota</taxon>
        <taxon>Bacilli</taxon>
        <taxon>Bacillales</taxon>
        <taxon>Bacillaceae</taxon>
        <taxon>Metabacillus</taxon>
    </lineage>
</organism>